<proteinExistence type="inferred from homology"/>
<accession>F7YX04</accession>
<sequence length="385" mass="42596" precursor="true">MKRLTIVLVCMLGILMFAQEEPLVTNIFFDTYILDALADISAQTGVPIIVDQTVSGFITAEFDNVPLEKALKMLLMPGGYVFIKVDGFYFVGSPDPKNPAFRYLADTVSFKPKYVKVDSVKNLLPAFYEPFVKFDAVNNLITISAPREIVERFKEDLERIDLPPKQIKISVLVTEVSESVVKDLGFDQIGYQFGANQQFNEDWTASLGLVSGTLSFRTDMFGTIVATIKAFEEEQKAKIKADPWIIVQENRPAKLFIGQREIILIETAAAAVTTQTVDVGVGIDISARVVNEDEIELTVAPSVSHFAQARTTTALSTKRSELSTTLRMQSGQTLVISGMTVESSSDSYVGLPLFKSIPLLRYLFGVKSEAEGKREMLIFVSAEVL</sequence>
<reference evidence="3 4" key="1">
    <citation type="submission" date="2010-11" db="EMBL/GenBank/DDBJ databases">
        <title>The complete genome of Thermotoga thermarum DSM 5069.</title>
        <authorList>
            <consortium name="US DOE Joint Genome Institute (JGI-PGF)"/>
            <person name="Lucas S."/>
            <person name="Copeland A."/>
            <person name="Lapidus A."/>
            <person name="Bruce D."/>
            <person name="Goodwin L."/>
            <person name="Pitluck S."/>
            <person name="Kyrpides N."/>
            <person name="Mavromatis K."/>
            <person name="Ivanova N."/>
            <person name="Zeytun A."/>
            <person name="Brettin T."/>
            <person name="Detter J.C."/>
            <person name="Tapia R."/>
            <person name="Han C."/>
            <person name="Land M."/>
            <person name="Hauser L."/>
            <person name="Markowitz V."/>
            <person name="Cheng J.-F."/>
            <person name="Hugenholtz P."/>
            <person name="Woyke T."/>
            <person name="Wu D."/>
            <person name="Spring S."/>
            <person name="Schroeder M."/>
            <person name="Brambilla E."/>
            <person name="Klenk H.-P."/>
            <person name="Eisen J.A."/>
        </authorList>
    </citation>
    <scope>NUCLEOTIDE SEQUENCE [LARGE SCALE GENOMIC DNA]</scope>
    <source>
        <strain evidence="3 4">DSM 5069</strain>
    </source>
</reference>
<dbReference type="PANTHER" id="PTHR30332:SF17">
    <property type="entry name" value="TYPE IV PILIATION SYSTEM PROTEIN DR_0774-RELATED"/>
    <property type="match status" value="1"/>
</dbReference>
<dbReference type="InterPro" id="IPR050810">
    <property type="entry name" value="Bact_Secretion_Sys_Channel"/>
</dbReference>
<dbReference type="PRINTS" id="PR01032">
    <property type="entry name" value="PHAGEIV"/>
</dbReference>
<feature type="domain" description="Type II/III secretion system secretin-like" evidence="2">
    <location>
        <begin position="230"/>
        <end position="385"/>
    </location>
</feature>
<keyword evidence="4" id="KW-1185">Reference proteome</keyword>
<dbReference type="InterPro" id="IPR001775">
    <property type="entry name" value="GspD/PilQ"/>
</dbReference>
<dbReference type="PANTHER" id="PTHR30332">
    <property type="entry name" value="PROBABLE GENERAL SECRETION PATHWAY PROTEIN D"/>
    <property type="match status" value="1"/>
</dbReference>
<dbReference type="Gene3D" id="3.30.1370.130">
    <property type="match status" value="1"/>
</dbReference>
<dbReference type="AlphaFoldDB" id="F7YX04"/>
<comment type="similarity">
    <text evidence="1">Belongs to the bacterial secretin family.</text>
</comment>
<dbReference type="Proteomes" id="UP000006804">
    <property type="component" value="Chromosome"/>
</dbReference>
<dbReference type="GO" id="GO:0009306">
    <property type="term" value="P:protein secretion"/>
    <property type="evidence" value="ECO:0007669"/>
    <property type="project" value="InterPro"/>
</dbReference>
<dbReference type="Pfam" id="PF00263">
    <property type="entry name" value="Secretin"/>
    <property type="match status" value="1"/>
</dbReference>
<dbReference type="OrthoDB" id="43068at2"/>
<dbReference type="RefSeq" id="WP_013931821.1">
    <property type="nucleotide sequence ID" value="NC_015707.1"/>
</dbReference>
<dbReference type="PRINTS" id="PR00811">
    <property type="entry name" value="BCTERIALGSPD"/>
</dbReference>
<protein>
    <submittedName>
        <fullName evidence="3">Type II and III secretion system protein</fullName>
    </submittedName>
</protein>
<evidence type="ECO:0000256" key="1">
    <source>
        <dbReference type="RuleBase" id="RU004003"/>
    </source>
</evidence>
<evidence type="ECO:0000259" key="2">
    <source>
        <dbReference type="Pfam" id="PF00263"/>
    </source>
</evidence>
<dbReference type="EMBL" id="CP002351">
    <property type="protein sequence ID" value="AEH50598.1"/>
    <property type="molecule type" value="Genomic_DNA"/>
</dbReference>
<organism evidence="3 4">
    <name type="scientific">Pseudothermotoga thermarum DSM 5069</name>
    <dbReference type="NCBI Taxonomy" id="688269"/>
    <lineage>
        <taxon>Bacteria</taxon>
        <taxon>Thermotogati</taxon>
        <taxon>Thermotogota</taxon>
        <taxon>Thermotogae</taxon>
        <taxon>Thermotogales</taxon>
        <taxon>Thermotogaceae</taxon>
        <taxon>Pseudothermotoga</taxon>
    </lineage>
</organism>
<dbReference type="KEGG" id="tta:Theth_0509"/>
<dbReference type="GO" id="GO:0015627">
    <property type="term" value="C:type II protein secretion system complex"/>
    <property type="evidence" value="ECO:0007669"/>
    <property type="project" value="TreeGrafter"/>
</dbReference>
<dbReference type="eggNOG" id="COG4796">
    <property type="taxonomic scope" value="Bacteria"/>
</dbReference>
<dbReference type="InterPro" id="IPR004846">
    <property type="entry name" value="T2SS/T3SS_dom"/>
</dbReference>
<dbReference type="STRING" id="688269.Theth_0509"/>
<dbReference type="HOGENOM" id="CLU_059922_0_0_0"/>
<name>F7YX04_9THEM</name>
<evidence type="ECO:0000313" key="3">
    <source>
        <dbReference type="EMBL" id="AEH50598.1"/>
    </source>
</evidence>
<evidence type="ECO:0000313" key="4">
    <source>
        <dbReference type="Proteomes" id="UP000006804"/>
    </source>
</evidence>
<gene>
    <name evidence="3" type="ORF">Theth_0509</name>
</gene>
<dbReference type="PATRIC" id="fig|688269.3.peg.529"/>